<protein>
    <submittedName>
        <fullName evidence="9">ABC transporter permease subunit</fullName>
    </submittedName>
</protein>
<dbReference type="PANTHER" id="PTHR30614:SF21">
    <property type="entry name" value="AMINO ACID ABC TRANSPORTER PERMEASE"/>
    <property type="match status" value="1"/>
</dbReference>
<feature type="transmembrane region" description="Helical" evidence="7">
    <location>
        <begin position="21"/>
        <end position="41"/>
    </location>
</feature>
<dbReference type="InterPro" id="IPR010065">
    <property type="entry name" value="AA_ABC_transptr_permease_3TM"/>
</dbReference>
<dbReference type="AlphaFoldDB" id="A0A6A9UVK3"/>
<dbReference type="GO" id="GO:0043190">
    <property type="term" value="C:ATP-binding cassette (ABC) transporter complex"/>
    <property type="evidence" value="ECO:0007669"/>
    <property type="project" value="InterPro"/>
</dbReference>
<dbReference type="PROSITE" id="PS50928">
    <property type="entry name" value="ABC_TM1"/>
    <property type="match status" value="1"/>
</dbReference>
<evidence type="ECO:0000256" key="2">
    <source>
        <dbReference type="ARBA" id="ARBA00022448"/>
    </source>
</evidence>
<organism evidence="9 10">
    <name type="scientific">Auraticoccus cholistanensis</name>
    <dbReference type="NCBI Taxonomy" id="2656650"/>
    <lineage>
        <taxon>Bacteria</taxon>
        <taxon>Bacillati</taxon>
        <taxon>Actinomycetota</taxon>
        <taxon>Actinomycetes</taxon>
        <taxon>Propionibacteriales</taxon>
        <taxon>Propionibacteriaceae</taxon>
        <taxon>Auraticoccus</taxon>
    </lineage>
</organism>
<dbReference type="CDD" id="cd06261">
    <property type="entry name" value="TM_PBP2"/>
    <property type="match status" value="1"/>
</dbReference>
<feature type="transmembrane region" description="Helical" evidence="7">
    <location>
        <begin position="239"/>
        <end position="261"/>
    </location>
</feature>
<comment type="similarity">
    <text evidence="7">Belongs to the binding-protein-dependent transport system permease family.</text>
</comment>
<evidence type="ECO:0000256" key="5">
    <source>
        <dbReference type="ARBA" id="ARBA00022989"/>
    </source>
</evidence>
<dbReference type="GO" id="GO:0022857">
    <property type="term" value="F:transmembrane transporter activity"/>
    <property type="evidence" value="ECO:0007669"/>
    <property type="project" value="InterPro"/>
</dbReference>
<comment type="subcellular location">
    <subcellularLocation>
        <location evidence="1 7">Cell membrane</location>
        <topology evidence="1 7">Multi-pass membrane protein</topology>
    </subcellularLocation>
</comment>
<evidence type="ECO:0000256" key="4">
    <source>
        <dbReference type="ARBA" id="ARBA00022692"/>
    </source>
</evidence>
<evidence type="ECO:0000256" key="3">
    <source>
        <dbReference type="ARBA" id="ARBA00022475"/>
    </source>
</evidence>
<evidence type="ECO:0000256" key="6">
    <source>
        <dbReference type="ARBA" id="ARBA00023136"/>
    </source>
</evidence>
<accession>A0A6A9UVK3</accession>
<keyword evidence="2 7" id="KW-0813">Transport</keyword>
<evidence type="ECO:0000313" key="10">
    <source>
        <dbReference type="Proteomes" id="UP000435304"/>
    </source>
</evidence>
<dbReference type="Gene3D" id="1.10.3720.10">
    <property type="entry name" value="MetI-like"/>
    <property type="match status" value="1"/>
</dbReference>
<dbReference type="GO" id="GO:0006865">
    <property type="term" value="P:amino acid transport"/>
    <property type="evidence" value="ECO:0007669"/>
    <property type="project" value="TreeGrafter"/>
</dbReference>
<dbReference type="EMBL" id="WPCU01000005">
    <property type="protein sequence ID" value="MVA75662.1"/>
    <property type="molecule type" value="Genomic_DNA"/>
</dbReference>
<evidence type="ECO:0000256" key="1">
    <source>
        <dbReference type="ARBA" id="ARBA00004651"/>
    </source>
</evidence>
<keyword evidence="3" id="KW-1003">Cell membrane</keyword>
<dbReference type="InterPro" id="IPR035906">
    <property type="entry name" value="MetI-like_sf"/>
</dbReference>
<keyword evidence="10" id="KW-1185">Reference proteome</keyword>
<feature type="transmembrane region" description="Helical" evidence="7">
    <location>
        <begin position="109"/>
        <end position="131"/>
    </location>
</feature>
<dbReference type="SUPFAM" id="SSF161098">
    <property type="entry name" value="MetI-like"/>
    <property type="match status" value="1"/>
</dbReference>
<keyword evidence="6 7" id="KW-0472">Membrane</keyword>
<dbReference type="NCBIfam" id="TIGR01726">
    <property type="entry name" value="HEQRo_perm_3TM"/>
    <property type="match status" value="1"/>
</dbReference>
<dbReference type="InterPro" id="IPR043429">
    <property type="entry name" value="ArtM/GltK/GlnP/TcyL/YhdX-like"/>
</dbReference>
<dbReference type="Pfam" id="PF00528">
    <property type="entry name" value="BPD_transp_1"/>
    <property type="match status" value="1"/>
</dbReference>
<feature type="domain" description="ABC transmembrane type-1" evidence="8">
    <location>
        <begin position="67"/>
        <end position="258"/>
    </location>
</feature>
<dbReference type="Proteomes" id="UP000435304">
    <property type="component" value="Unassembled WGS sequence"/>
</dbReference>
<feature type="transmembrane region" description="Helical" evidence="7">
    <location>
        <begin position="61"/>
        <end position="88"/>
    </location>
</feature>
<comment type="caution">
    <text evidence="9">The sequence shown here is derived from an EMBL/GenBank/DDBJ whole genome shotgun (WGS) entry which is preliminary data.</text>
</comment>
<gene>
    <name evidence="9" type="ORF">GC722_06435</name>
</gene>
<feature type="transmembrane region" description="Helical" evidence="7">
    <location>
        <begin position="137"/>
        <end position="158"/>
    </location>
</feature>
<sequence length="300" mass="32142">MSVNSVLFDHPGPSARRRNTVITVLGWLAVLALLGALGWGLRNEFTALKLRPFADGESWRFYIVPGLLNTLKAAGIAVLTSVVLGLALGCGRLSPVRLVSRVCGVLVEVFRAIPVLLMMIFWYYIAIYVLVLGREVAPLFGVVMGLTLYNASVIAELVRSGVHSLPRGQREAGLAIGMSEGQVLTSVQLPQAITAMLPSLVSQLVVILKDTALGTAILYTDLLKQLNDLATYRGNVVAAMVFAAVVYIALNFALTSLAQLVERRLRRSSRGGAPMDADRNLDAVNAGAMASQVETPGSRL</sequence>
<proteinExistence type="inferred from homology"/>
<evidence type="ECO:0000313" key="9">
    <source>
        <dbReference type="EMBL" id="MVA75662.1"/>
    </source>
</evidence>
<dbReference type="PANTHER" id="PTHR30614">
    <property type="entry name" value="MEMBRANE COMPONENT OF AMINO ACID ABC TRANSPORTER"/>
    <property type="match status" value="1"/>
</dbReference>
<name>A0A6A9UVK3_9ACTN</name>
<dbReference type="RefSeq" id="WP_156609174.1">
    <property type="nucleotide sequence ID" value="NZ_WPCU01000005.1"/>
</dbReference>
<dbReference type="InterPro" id="IPR000515">
    <property type="entry name" value="MetI-like"/>
</dbReference>
<keyword evidence="5 7" id="KW-1133">Transmembrane helix</keyword>
<reference evidence="9 10" key="1">
    <citation type="submission" date="2019-12" db="EMBL/GenBank/DDBJ databases">
        <title>Auraticoccus cholistani sp. nov., an actinomycete isolated from soil of Cholistan desert.</title>
        <authorList>
            <person name="Cheema M.T."/>
        </authorList>
    </citation>
    <scope>NUCLEOTIDE SEQUENCE [LARGE SCALE GENOMIC DNA]</scope>
    <source>
        <strain evidence="9 10">F435</strain>
    </source>
</reference>
<keyword evidence="4 7" id="KW-0812">Transmembrane</keyword>
<evidence type="ECO:0000259" key="8">
    <source>
        <dbReference type="PROSITE" id="PS50928"/>
    </source>
</evidence>
<evidence type="ECO:0000256" key="7">
    <source>
        <dbReference type="RuleBase" id="RU363032"/>
    </source>
</evidence>